<dbReference type="GO" id="GO:0005507">
    <property type="term" value="F:copper ion binding"/>
    <property type="evidence" value="ECO:0007669"/>
    <property type="project" value="InterPro"/>
</dbReference>
<dbReference type="InterPro" id="IPR011707">
    <property type="entry name" value="Cu-oxidase-like_N"/>
</dbReference>
<evidence type="ECO:0000256" key="7">
    <source>
        <dbReference type="SAM" id="SignalP"/>
    </source>
</evidence>
<feature type="transmembrane region" description="Helical" evidence="6">
    <location>
        <begin position="543"/>
        <end position="563"/>
    </location>
</feature>
<evidence type="ECO:0000256" key="2">
    <source>
        <dbReference type="ARBA" id="ARBA00022723"/>
    </source>
</evidence>
<keyword evidence="3 7" id="KW-0732">Signal</keyword>
<comment type="similarity">
    <text evidence="1">Belongs to the multicopper oxidase family.</text>
</comment>
<keyword evidence="4" id="KW-0560">Oxidoreductase</keyword>
<dbReference type="FunCoup" id="A0A163JEM7">
    <property type="interactions" value="68"/>
</dbReference>
<dbReference type="InterPro" id="IPR044130">
    <property type="entry name" value="CuRO_2_Fet3-like"/>
</dbReference>
<dbReference type="GO" id="GO:0033573">
    <property type="term" value="C:high-affinity iron permease complex"/>
    <property type="evidence" value="ECO:0007669"/>
    <property type="project" value="TreeGrafter"/>
</dbReference>
<dbReference type="SUPFAM" id="SSF49503">
    <property type="entry name" value="Cupredoxins"/>
    <property type="match status" value="3"/>
</dbReference>
<dbReference type="InterPro" id="IPR045087">
    <property type="entry name" value="Cu-oxidase_fam"/>
</dbReference>
<dbReference type="GO" id="GO:0004322">
    <property type="term" value="F:ferroxidase activity"/>
    <property type="evidence" value="ECO:0007669"/>
    <property type="project" value="TreeGrafter"/>
</dbReference>
<evidence type="ECO:0008006" key="13">
    <source>
        <dbReference type="Google" id="ProtNLM"/>
    </source>
</evidence>
<feature type="chain" id="PRO_5007843295" description="Laccase" evidence="7">
    <location>
        <begin position="18"/>
        <end position="585"/>
    </location>
</feature>
<keyword evidence="12" id="KW-1185">Reference proteome</keyword>
<accession>A0A163JEM7</accession>
<evidence type="ECO:0000259" key="9">
    <source>
        <dbReference type="Pfam" id="PF07731"/>
    </source>
</evidence>
<evidence type="ECO:0000313" key="12">
    <source>
        <dbReference type="Proteomes" id="UP000078561"/>
    </source>
</evidence>
<gene>
    <name evidence="11" type="primary">ABSGL_04409.1 scaffold 5409</name>
</gene>
<dbReference type="CDD" id="cd13877">
    <property type="entry name" value="CuRO_2_Fet3p_like"/>
    <property type="match status" value="1"/>
</dbReference>
<dbReference type="GO" id="GO:0010106">
    <property type="term" value="P:cellular response to iron ion starvation"/>
    <property type="evidence" value="ECO:0007669"/>
    <property type="project" value="TreeGrafter"/>
</dbReference>
<dbReference type="CDD" id="cd13851">
    <property type="entry name" value="CuRO_1_Fet3p"/>
    <property type="match status" value="1"/>
</dbReference>
<dbReference type="InterPro" id="IPR008972">
    <property type="entry name" value="Cupredoxin"/>
</dbReference>
<dbReference type="InterPro" id="IPR001117">
    <property type="entry name" value="Cu-oxidase_2nd"/>
</dbReference>
<dbReference type="Gene3D" id="2.60.40.420">
    <property type="entry name" value="Cupredoxins - blue copper proteins"/>
    <property type="match status" value="3"/>
</dbReference>
<dbReference type="GO" id="GO:0033215">
    <property type="term" value="P:reductive iron assimilation"/>
    <property type="evidence" value="ECO:0007669"/>
    <property type="project" value="TreeGrafter"/>
</dbReference>
<dbReference type="STRING" id="4829.A0A163JEM7"/>
<keyword evidence="6" id="KW-0472">Membrane</keyword>
<dbReference type="InterPro" id="IPR011706">
    <property type="entry name" value="Cu-oxidase_C"/>
</dbReference>
<dbReference type="PANTHER" id="PTHR11709">
    <property type="entry name" value="MULTI-COPPER OXIDASE"/>
    <property type="match status" value="1"/>
</dbReference>
<dbReference type="PANTHER" id="PTHR11709:SF361">
    <property type="entry name" value="IRON TRANSPORT MULTICOPPER OXIDASE FET3"/>
    <property type="match status" value="1"/>
</dbReference>
<dbReference type="Proteomes" id="UP000078561">
    <property type="component" value="Unassembled WGS sequence"/>
</dbReference>
<evidence type="ECO:0000256" key="1">
    <source>
        <dbReference type="ARBA" id="ARBA00010609"/>
    </source>
</evidence>
<evidence type="ECO:0000259" key="8">
    <source>
        <dbReference type="Pfam" id="PF00394"/>
    </source>
</evidence>
<feature type="domain" description="Plastocyanin-like" evidence="9">
    <location>
        <begin position="356"/>
        <end position="487"/>
    </location>
</feature>
<protein>
    <recommendedName>
        <fullName evidence="13">Laccase</fullName>
    </recommendedName>
</protein>
<evidence type="ECO:0000259" key="10">
    <source>
        <dbReference type="Pfam" id="PF07732"/>
    </source>
</evidence>
<dbReference type="AlphaFoldDB" id="A0A163JEM7"/>
<reference evidence="11" key="1">
    <citation type="submission" date="2016-04" db="EMBL/GenBank/DDBJ databases">
        <authorList>
            <person name="Evans L.H."/>
            <person name="Alamgir A."/>
            <person name="Owens N."/>
            <person name="Weber N.D."/>
            <person name="Virtaneva K."/>
            <person name="Barbian K."/>
            <person name="Babar A."/>
            <person name="Rosenke K."/>
        </authorList>
    </citation>
    <scope>NUCLEOTIDE SEQUENCE [LARGE SCALE GENOMIC DNA]</scope>
    <source>
        <strain evidence="11">CBS 101.48</strain>
    </source>
</reference>
<dbReference type="OrthoDB" id="2121828at2759"/>
<sequence>MRFLAFALAAGAGLTQAARVIYDWNITYVNVNPDNLFERQVVGVNGKWPLPPIHVNIGDTLVINTHNNLDIPTSLHSHGLFQNNTPWMDGPVGVTQCAIPPNYNLTYEINITQHGSYWIHSHYMGQYMDGLRGPLILHNVNETYKYDEDVIVTVSDWYHQQSSDNLNTFLSVYNPTGAEPVPQSGLINDSANTTFTFTPGRTYRLRFINMSGFSTFYLSIDGHALDIIEVDGVETQRTTVDSFYLTAAQRISVIVTAKNNTDLNYYMHADMAVDMFDTMPPDLNPNITAPIYYNTNHQNFAPSQDIGMASTFDDFVLAPLVNASVPEPDQSLNLTFNFDVTTDGTNRGMFNELPYLQPKVPTLNTMLGMGNLSNNVDVYGPQTMAFMMKHLDFIEVAVSNFDAGNHPFHLHGHVFYMVGRGNGTWTGDRSQAEWFSNPMSRDTILINSLTFVVLRFRADNPGPWFFHCHIDWHLESGLAATFIVAPDVAQQRMTLPQAFKDVCTAGGNPAEGNAAGKQGLDLSGAPSGVTLIYDGFTAKGKGAMAACILCALIGMASIIFYALSDPEKKARAIADAKLAADSPDS</sequence>
<dbReference type="Pfam" id="PF00394">
    <property type="entry name" value="Cu-oxidase"/>
    <property type="match status" value="1"/>
</dbReference>
<keyword evidence="6" id="KW-0812">Transmembrane</keyword>
<dbReference type="OMA" id="ILHVGTH"/>
<evidence type="ECO:0000256" key="4">
    <source>
        <dbReference type="ARBA" id="ARBA00023002"/>
    </source>
</evidence>
<name>A0A163JEM7_ABSGL</name>
<dbReference type="Pfam" id="PF07731">
    <property type="entry name" value="Cu-oxidase_2"/>
    <property type="match status" value="1"/>
</dbReference>
<dbReference type="EMBL" id="LT552359">
    <property type="protein sequence ID" value="SAL98844.1"/>
    <property type="molecule type" value="Genomic_DNA"/>
</dbReference>
<dbReference type="InterPro" id="IPR033138">
    <property type="entry name" value="Cu_oxidase_CS"/>
</dbReference>
<evidence type="ECO:0000256" key="3">
    <source>
        <dbReference type="ARBA" id="ARBA00022729"/>
    </source>
</evidence>
<organism evidence="11">
    <name type="scientific">Absidia glauca</name>
    <name type="common">Pin mould</name>
    <dbReference type="NCBI Taxonomy" id="4829"/>
    <lineage>
        <taxon>Eukaryota</taxon>
        <taxon>Fungi</taxon>
        <taxon>Fungi incertae sedis</taxon>
        <taxon>Mucoromycota</taxon>
        <taxon>Mucoromycotina</taxon>
        <taxon>Mucoromycetes</taxon>
        <taxon>Mucorales</taxon>
        <taxon>Cunninghamellaceae</taxon>
        <taxon>Absidia</taxon>
    </lineage>
</organism>
<feature type="signal peptide" evidence="7">
    <location>
        <begin position="1"/>
        <end position="17"/>
    </location>
</feature>
<dbReference type="InterPro" id="IPR002355">
    <property type="entry name" value="Cu_oxidase_Cu_BS"/>
</dbReference>
<dbReference type="InParanoid" id="A0A163JEM7"/>
<proteinExistence type="inferred from homology"/>
<keyword evidence="2" id="KW-0479">Metal-binding</keyword>
<dbReference type="PROSITE" id="PS00079">
    <property type="entry name" value="MULTICOPPER_OXIDASE1"/>
    <property type="match status" value="2"/>
</dbReference>
<keyword evidence="5" id="KW-0186">Copper</keyword>
<evidence type="ECO:0000256" key="5">
    <source>
        <dbReference type="ARBA" id="ARBA00023008"/>
    </source>
</evidence>
<dbReference type="PROSITE" id="PS00080">
    <property type="entry name" value="MULTICOPPER_OXIDASE2"/>
    <property type="match status" value="1"/>
</dbReference>
<evidence type="ECO:0000256" key="6">
    <source>
        <dbReference type="SAM" id="Phobius"/>
    </source>
</evidence>
<feature type="domain" description="Plastocyanin-like" evidence="10">
    <location>
        <begin position="26"/>
        <end position="139"/>
    </location>
</feature>
<keyword evidence="6" id="KW-1133">Transmembrane helix</keyword>
<feature type="domain" description="Plastocyanin-like" evidence="8">
    <location>
        <begin position="148"/>
        <end position="294"/>
    </location>
</feature>
<dbReference type="Pfam" id="PF07732">
    <property type="entry name" value="Cu-oxidase_3"/>
    <property type="match status" value="1"/>
</dbReference>
<evidence type="ECO:0000313" key="11">
    <source>
        <dbReference type="EMBL" id="SAL98844.1"/>
    </source>
</evidence>